<accession>A0ACB8RVD0</accession>
<proteinExistence type="predicted"/>
<protein>
    <submittedName>
        <fullName evidence="1">CRAL/TRIO domain-containing protein</fullName>
    </submittedName>
</protein>
<reference evidence="1" key="2">
    <citation type="journal article" date="2022" name="New Phytol.">
        <title>Evolutionary transition to the ectomycorrhizal habit in the genomes of a hyperdiverse lineage of mushroom-forming fungi.</title>
        <authorList>
            <person name="Looney B."/>
            <person name="Miyauchi S."/>
            <person name="Morin E."/>
            <person name="Drula E."/>
            <person name="Courty P.E."/>
            <person name="Kohler A."/>
            <person name="Kuo A."/>
            <person name="LaButti K."/>
            <person name="Pangilinan J."/>
            <person name="Lipzen A."/>
            <person name="Riley R."/>
            <person name="Andreopoulos W."/>
            <person name="He G."/>
            <person name="Johnson J."/>
            <person name="Nolan M."/>
            <person name="Tritt A."/>
            <person name="Barry K.W."/>
            <person name="Grigoriev I.V."/>
            <person name="Nagy L.G."/>
            <person name="Hibbett D."/>
            <person name="Henrissat B."/>
            <person name="Matheny P.B."/>
            <person name="Labbe J."/>
            <person name="Martin F.M."/>
        </authorList>
    </citation>
    <scope>NUCLEOTIDE SEQUENCE</scope>
    <source>
        <strain evidence="1">FP105234-sp</strain>
    </source>
</reference>
<gene>
    <name evidence="1" type="ORF">FA95DRAFT_1151154</name>
</gene>
<name>A0ACB8RVD0_9AGAM</name>
<evidence type="ECO:0000313" key="2">
    <source>
        <dbReference type="Proteomes" id="UP000814033"/>
    </source>
</evidence>
<keyword evidence="2" id="KW-1185">Reference proteome</keyword>
<sequence length="288" mass="32425">MSELSKSSQRDAGNSDGEPQNDLTRDFSVAEWHALKELRSLLPEILEQAYDARPGARTVPITIWGVTLDPNGVRDAQASVVLMKWLRATHIILDVAEAKKNMIATLRWREEFKADEVTAEHFPEAYGKLGHIHGEDKQGRPVIYMYDGNPEASMAAGDAQRLLRWRVALMERAITKCDFKSVDQVVEVSEFGPKPVEEGAAAKALVLELKQILSKHYPDIVAHRLILNVPKAMTWFWCIFNPMIPKYTHERVKVVGGDYSAIRTALLAFIDSQQLPDKYSRAVDSEEA</sequence>
<organism evidence="1 2">
    <name type="scientific">Auriscalpium vulgare</name>
    <dbReference type="NCBI Taxonomy" id="40419"/>
    <lineage>
        <taxon>Eukaryota</taxon>
        <taxon>Fungi</taxon>
        <taxon>Dikarya</taxon>
        <taxon>Basidiomycota</taxon>
        <taxon>Agaricomycotina</taxon>
        <taxon>Agaricomycetes</taxon>
        <taxon>Russulales</taxon>
        <taxon>Auriscalpiaceae</taxon>
        <taxon>Auriscalpium</taxon>
    </lineage>
</organism>
<dbReference type="Proteomes" id="UP000814033">
    <property type="component" value="Unassembled WGS sequence"/>
</dbReference>
<reference evidence="1" key="1">
    <citation type="submission" date="2021-02" db="EMBL/GenBank/DDBJ databases">
        <authorList>
            <consortium name="DOE Joint Genome Institute"/>
            <person name="Ahrendt S."/>
            <person name="Looney B.P."/>
            <person name="Miyauchi S."/>
            <person name="Morin E."/>
            <person name="Drula E."/>
            <person name="Courty P.E."/>
            <person name="Chicoki N."/>
            <person name="Fauchery L."/>
            <person name="Kohler A."/>
            <person name="Kuo A."/>
            <person name="Labutti K."/>
            <person name="Pangilinan J."/>
            <person name="Lipzen A."/>
            <person name="Riley R."/>
            <person name="Andreopoulos W."/>
            <person name="He G."/>
            <person name="Johnson J."/>
            <person name="Barry K.W."/>
            <person name="Grigoriev I.V."/>
            <person name="Nagy L."/>
            <person name="Hibbett D."/>
            <person name="Henrissat B."/>
            <person name="Matheny P.B."/>
            <person name="Labbe J."/>
            <person name="Martin F."/>
        </authorList>
    </citation>
    <scope>NUCLEOTIDE SEQUENCE</scope>
    <source>
        <strain evidence="1">FP105234-sp</strain>
    </source>
</reference>
<evidence type="ECO:0000313" key="1">
    <source>
        <dbReference type="EMBL" id="KAI0047853.1"/>
    </source>
</evidence>
<dbReference type="EMBL" id="MU275896">
    <property type="protein sequence ID" value="KAI0047853.1"/>
    <property type="molecule type" value="Genomic_DNA"/>
</dbReference>
<comment type="caution">
    <text evidence="1">The sequence shown here is derived from an EMBL/GenBank/DDBJ whole genome shotgun (WGS) entry which is preliminary data.</text>
</comment>